<dbReference type="AlphaFoldDB" id="A0A4R5PJI0"/>
<evidence type="ECO:0000256" key="1">
    <source>
        <dbReference type="ARBA" id="ARBA00004141"/>
    </source>
</evidence>
<feature type="transmembrane region" description="Helical" evidence="7">
    <location>
        <begin position="235"/>
        <end position="256"/>
    </location>
</feature>
<feature type="transmembrane region" description="Helical" evidence="7">
    <location>
        <begin position="178"/>
        <end position="196"/>
    </location>
</feature>
<evidence type="ECO:0000256" key="5">
    <source>
        <dbReference type="ARBA" id="ARBA00022989"/>
    </source>
</evidence>
<evidence type="ECO:0000256" key="6">
    <source>
        <dbReference type="ARBA" id="ARBA00023136"/>
    </source>
</evidence>
<dbReference type="Pfam" id="PF03547">
    <property type="entry name" value="Mem_trans"/>
    <property type="match status" value="1"/>
</dbReference>
<feature type="transmembrane region" description="Helical" evidence="7">
    <location>
        <begin position="291"/>
        <end position="313"/>
    </location>
</feature>
<gene>
    <name evidence="8" type="ORF">E2A64_10905</name>
</gene>
<proteinExistence type="predicted"/>
<name>A0A4R5PJI0_9HYPH</name>
<comment type="caution">
    <text evidence="8">The sequence shown here is derived from an EMBL/GenBank/DDBJ whole genome shotgun (WGS) entry which is preliminary data.</text>
</comment>
<dbReference type="OrthoDB" id="9810457at2"/>
<evidence type="ECO:0000313" key="8">
    <source>
        <dbReference type="EMBL" id="TDH35827.1"/>
    </source>
</evidence>
<feature type="transmembrane region" description="Helical" evidence="7">
    <location>
        <begin position="6"/>
        <end position="26"/>
    </location>
</feature>
<reference evidence="8 9" key="1">
    <citation type="journal article" date="2013" name="Int. J. Syst. Evol. Microbiol.">
        <title>Hoeflea suaedae sp. nov., an endophytic bacterium isolated from the root of the halophyte Suaeda maritima.</title>
        <authorList>
            <person name="Chung E.J."/>
            <person name="Park J.A."/>
            <person name="Pramanik P."/>
            <person name="Bibi F."/>
            <person name="Jeon C.O."/>
            <person name="Chung Y.R."/>
        </authorList>
    </citation>
    <scope>NUCLEOTIDE SEQUENCE [LARGE SCALE GENOMIC DNA]</scope>
    <source>
        <strain evidence="8 9">YC6898</strain>
    </source>
</reference>
<evidence type="ECO:0000256" key="4">
    <source>
        <dbReference type="ARBA" id="ARBA00022692"/>
    </source>
</evidence>
<keyword evidence="4 7" id="KW-0812">Transmembrane</keyword>
<dbReference type="GO" id="GO:0016020">
    <property type="term" value="C:membrane"/>
    <property type="evidence" value="ECO:0007669"/>
    <property type="project" value="UniProtKB-SubCell"/>
</dbReference>
<keyword evidence="9" id="KW-1185">Reference proteome</keyword>
<comment type="subcellular location">
    <subcellularLocation>
        <location evidence="1">Membrane</location>
        <topology evidence="1">Multi-pass membrane protein</topology>
    </subcellularLocation>
</comment>
<dbReference type="PANTHER" id="PTHR36838:SF3">
    <property type="entry name" value="TRANSPORTER AUXIN EFFLUX CARRIER EC FAMILY"/>
    <property type="match status" value="1"/>
</dbReference>
<dbReference type="RefSeq" id="WP_133284527.1">
    <property type="nucleotide sequence ID" value="NZ_SMSI01000002.1"/>
</dbReference>
<sequence>MPAFAENIIVVFTLIAIGYAVARINLINQATGDGLADFVFKVALPLLLFRTIVHSEFDHGLPFLMWLTYFTAVAVTWFMGHMLLRAFFARDVRGGVVAGVTASFSNLLLIGVPLMSGIYGDQGLAVLSQILSIHLPIMMAASLITFDYALRRDGLAEKAAGPVDLAQRFLRQLFSNPLIIGIFTGLLVRVAGIPIPNVADRVIVSLGSAGGPLALFSMGISIYGYGIRGQIPSSLLLVTLKLMVMPAVALVAALAFGLPDGVAKVTVVAASLPAGANTWLIASRFGTGQRLAATSLTIGTALAALSSGFWLLVVEQVF</sequence>
<keyword evidence="5 7" id="KW-1133">Transmembrane helix</keyword>
<evidence type="ECO:0000256" key="3">
    <source>
        <dbReference type="ARBA" id="ARBA00022475"/>
    </source>
</evidence>
<dbReference type="EMBL" id="SMSI01000002">
    <property type="protein sequence ID" value="TDH35827.1"/>
    <property type="molecule type" value="Genomic_DNA"/>
</dbReference>
<evidence type="ECO:0000313" key="9">
    <source>
        <dbReference type="Proteomes" id="UP000295131"/>
    </source>
</evidence>
<feature type="transmembrane region" description="Helical" evidence="7">
    <location>
        <begin position="96"/>
        <end position="119"/>
    </location>
</feature>
<evidence type="ECO:0000256" key="2">
    <source>
        <dbReference type="ARBA" id="ARBA00022448"/>
    </source>
</evidence>
<dbReference type="PANTHER" id="PTHR36838">
    <property type="entry name" value="AUXIN EFFLUX CARRIER FAMILY PROTEIN"/>
    <property type="match status" value="1"/>
</dbReference>
<dbReference type="Proteomes" id="UP000295131">
    <property type="component" value="Unassembled WGS sequence"/>
</dbReference>
<accession>A0A4R5PJI0</accession>
<keyword evidence="6 7" id="KW-0472">Membrane</keyword>
<dbReference type="InterPro" id="IPR004776">
    <property type="entry name" value="Mem_transp_PIN-like"/>
</dbReference>
<feature type="transmembrane region" description="Helical" evidence="7">
    <location>
        <begin position="38"/>
        <end position="57"/>
    </location>
</feature>
<evidence type="ECO:0000256" key="7">
    <source>
        <dbReference type="SAM" id="Phobius"/>
    </source>
</evidence>
<feature type="transmembrane region" description="Helical" evidence="7">
    <location>
        <begin position="63"/>
        <end position="84"/>
    </location>
</feature>
<dbReference type="GO" id="GO:0055085">
    <property type="term" value="P:transmembrane transport"/>
    <property type="evidence" value="ECO:0007669"/>
    <property type="project" value="InterPro"/>
</dbReference>
<keyword evidence="2" id="KW-0813">Transport</keyword>
<protein>
    <submittedName>
        <fullName evidence="8">AEC family transporter</fullName>
    </submittedName>
</protein>
<organism evidence="8 9">
    <name type="scientific">Pseudohoeflea suaedae</name>
    <dbReference type="NCBI Taxonomy" id="877384"/>
    <lineage>
        <taxon>Bacteria</taxon>
        <taxon>Pseudomonadati</taxon>
        <taxon>Pseudomonadota</taxon>
        <taxon>Alphaproteobacteria</taxon>
        <taxon>Hyphomicrobiales</taxon>
        <taxon>Rhizobiaceae</taxon>
        <taxon>Pseudohoeflea</taxon>
    </lineage>
</organism>
<feature type="transmembrane region" description="Helical" evidence="7">
    <location>
        <begin position="131"/>
        <end position="150"/>
    </location>
</feature>
<feature type="transmembrane region" description="Helical" evidence="7">
    <location>
        <begin position="202"/>
        <end position="223"/>
    </location>
</feature>
<keyword evidence="3" id="KW-1003">Cell membrane</keyword>